<name>A0AAD9P4T0_RIDPI</name>
<dbReference type="Pfam" id="PF00078">
    <property type="entry name" value="RVT_1"/>
    <property type="match status" value="1"/>
</dbReference>
<protein>
    <recommendedName>
        <fullName evidence="1">Reverse transcriptase domain-containing protein</fullName>
    </recommendedName>
</protein>
<accession>A0AAD9P4T0</accession>
<proteinExistence type="predicted"/>
<evidence type="ECO:0000313" key="2">
    <source>
        <dbReference type="EMBL" id="KAK2188161.1"/>
    </source>
</evidence>
<dbReference type="PROSITE" id="PS50878">
    <property type="entry name" value="RT_POL"/>
    <property type="match status" value="1"/>
</dbReference>
<feature type="domain" description="Reverse transcriptase" evidence="1">
    <location>
        <begin position="1"/>
        <end position="170"/>
    </location>
</feature>
<evidence type="ECO:0000259" key="1">
    <source>
        <dbReference type="PROSITE" id="PS50878"/>
    </source>
</evidence>
<sequence length="170" mass="19330">MSFFSKLLERIVSHRLIAHRRGNDLYMPLQSAYWLSCSTKTASLHMHDSVIQSMDERKGVISLLIDLSTAFDTIDHTILLNTLSNVISVKDCYLSWFAAYLQQHRKYMVLIVGEQSKPHKLTCGVTQGSVLGPLLFTISIPLTHDGMAYYLYADDTQLFQEFSLRLPSAK</sequence>
<organism evidence="2 3">
    <name type="scientific">Ridgeia piscesae</name>
    <name type="common">Tubeworm</name>
    <dbReference type="NCBI Taxonomy" id="27915"/>
    <lineage>
        <taxon>Eukaryota</taxon>
        <taxon>Metazoa</taxon>
        <taxon>Spiralia</taxon>
        <taxon>Lophotrochozoa</taxon>
        <taxon>Annelida</taxon>
        <taxon>Polychaeta</taxon>
        <taxon>Sedentaria</taxon>
        <taxon>Canalipalpata</taxon>
        <taxon>Sabellida</taxon>
        <taxon>Siboglinidae</taxon>
        <taxon>Ridgeia</taxon>
    </lineage>
</organism>
<dbReference type="SUPFAM" id="SSF56672">
    <property type="entry name" value="DNA/RNA polymerases"/>
    <property type="match status" value="1"/>
</dbReference>
<gene>
    <name evidence="2" type="ORF">NP493_142g00018</name>
</gene>
<evidence type="ECO:0000313" key="3">
    <source>
        <dbReference type="Proteomes" id="UP001209878"/>
    </source>
</evidence>
<reference evidence="2" key="1">
    <citation type="journal article" date="2023" name="Mol. Biol. Evol.">
        <title>Third-Generation Sequencing Reveals the Adaptive Role of the Epigenome in Three Deep-Sea Polychaetes.</title>
        <authorList>
            <person name="Perez M."/>
            <person name="Aroh O."/>
            <person name="Sun Y."/>
            <person name="Lan Y."/>
            <person name="Juniper S.K."/>
            <person name="Young C.R."/>
            <person name="Angers B."/>
            <person name="Qian P.Y."/>
        </authorList>
    </citation>
    <scope>NUCLEOTIDE SEQUENCE</scope>
    <source>
        <strain evidence="2">R07B-5</strain>
    </source>
</reference>
<dbReference type="InterPro" id="IPR000477">
    <property type="entry name" value="RT_dom"/>
</dbReference>
<comment type="caution">
    <text evidence="2">The sequence shown here is derived from an EMBL/GenBank/DDBJ whole genome shotgun (WGS) entry which is preliminary data.</text>
</comment>
<dbReference type="InterPro" id="IPR043502">
    <property type="entry name" value="DNA/RNA_pol_sf"/>
</dbReference>
<dbReference type="EMBL" id="JAODUO010000141">
    <property type="protein sequence ID" value="KAK2188161.1"/>
    <property type="molecule type" value="Genomic_DNA"/>
</dbReference>
<keyword evidence="3" id="KW-1185">Reference proteome</keyword>
<dbReference type="PANTHER" id="PTHR33332">
    <property type="entry name" value="REVERSE TRANSCRIPTASE DOMAIN-CONTAINING PROTEIN"/>
    <property type="match status" value="1"/>
</dbReference>
<dbReference type="Proteomes" id="UP001209878">
    <property type="component" value="Unassembled WGS sequence"/>
</dbReference>
<dbReference type="AlphaFoldDB" id="A0AAD9P4T0"/>